<proteinExistence type="inferred from homology"/>
<dbReference type="Proteomes" id="UP001256547">
    <property type="component" value="Unassembled WGS sequence"/>
</dbReference>
<feature type="transmembrane region" description="Helical" evidence="7">
    <location>
        <begin position="132"/>
        <end position="150"/>
    </location>
</feature>
<keyword evidence="6 7" id="KW-0472">Membrane</keyword>
<keyword evidence="3" id="KW-1003">Cell membrane</keyword>
<dbReference type="InterPro" id="IPR050638">
    <property type="entry name" value="AA-Vitamin_Transporters"/>
</dbReference>
<feature type="transmembrane region" description="Helical" evidence="7">
    <location>
        <begin position="74"/>
        <end position="92"/>
    </location>
</feature>
<feature type="transmembrane region" description="Helical" evidence="7">
    <location>
        <begin position="35"/>
        <end position="54"/>
    </location>
</feature>
<name>A0AAP5KRM8_9ENTE</name>
<evidence type="ECO:0000256" key="3">
    <source>
        <dbReference type="ARBA" id="ARBA00022475"/>
    </source>
</evidence>
<evidence type="ECO:0000256" key="7">
    <source>
        <dbReference type="SAM" id="Phobius"/>
    </source>
</evidence>
<comment type="similarity">
    <text evidence="2">Belongs to the EamA transporter family.</text>
</comment>
<evidence type="ECO:0000313" key="11">
    <source>
        <dbReference type="Proteomes" id="UP001245561"/>
    </source>
</evidence>
<dbReference type="EMBL" id="JARPYT010000013">
    <property type="protein sequence ID" value="MDT2637743.1"/>
    <property type="molecule type" value="Genomic_DNA"/>
</dbReference>
<dbReference type="SUPFAM" id="SSF103481">
    <property type="entry name" value="Multidrug resistance efflux transporter EmrE"/>
    <property type="match status" value="2"/>
</dbReference>
<dbReference type="InterPro" id="IPR037185">
    <property type="entry name" value="EmrE-like"/>
</dbReference>
<dbReference type="AlphaFoldDB" id="A0AAP5KRM8"/>
<comment type="subcellular location">
    <subcellularLocation>
        <location evidence="1">Cell membrane</location>
        <topology evidence="1">Multi-pass membrane protein</topology>
    </subcellularLocation>
</comment>
<dbReference type="GO" id="GO:0005886">
    <property type="term" value="C:plasma membrane"/>
    <property type="evidence" value="ECO:0007669"/>
    <property type="project" value="UniProtKB-SubCell"/>
</dbReference>
<keyword evidence="5 7" id="KW-1133">Transmembrane helix</keyword>
<evidence type="ECO:0000313" key="12">
    <source>
        <dbReference type="Proteomes" id="UP001256547"/>
    </source>
</evidence>
<dbReference type="EMBL" id="JARPYR010000013">
    <property type="protein sequence ID" value="MDT2596907.1"/>
    <property type="molecule type" value="Genomic_DNA"/>
</dbReference>
<feature type="transmembrane region" description="Helical" evidence="7">
    <location>
        <begin position="217"/>
        <end position="237"/>
    </location>
</feature>
<sequence length="307" mass="33824">MKLKGVALACSAGALWALSGIMCQFLFEKFVSPEWLVSVRLLAAGLLLTSISFFQPTSRKQQKVLSKKFSARDLVSLLLFSLIGMLGVQYTYFKAIQYSGAAIATILQFTGPIFIFVYLVLHKEKKLKLIEVALLLVTFIGVFLIVAKGGLQTLNISTTGFMMGIASAITLAFYTVQPREILVKYGEMRIAGLGMLLAGLVFQLIRPIWRPQFQLDVSSLGLVISIVVFGTALPFLFQLSSLRFIEASLAGVLTVTEPILATILSVWFFHSRFTSIQLLGFVVVIVSVILLTRLSDKNTLPEDKVID</sequence>
<accession>A0AAP5KRM8</accession>
<dbReference type="RefSeq" id="WP_137604108.1">
    <property type="nucleotide sequence ID" value="NZ_JARPYR010000013.1"/>
</dbReference>
<feature type="transmembrane region" description="Helical" evidence="7">
    <location>
        <begin position="188"/>
        <end position="205"/>
    </location>
</feature>
<dbReference type="Gene3D" id="1.10.3730.20">
    <property type="match status" value="1"/>
</dbReference>
<keyword evidence="12" id="KW-1185">Reference proteome</keyword>
<evidence type="ECO:0000313" key="9">
    <source>
        <dbReference type="EMBL" id="MDT2596907.1"/>
    </source>
</evidence>
<feature type="transmembrane region" description="Helical" evidence="7">
    <location>
        <begin position="156"/>
        <end position="176"/>
    </location>
</feature>
<feature type="transmembrane region" description="Helical" evidence="7">
    <location>
        <begin position="98"/>
        <end position="120"/>
    </location>
</feature>
<evidence type="ECO:0000313" key="10">
    <source>
        <dbReference type="EMBL" id="MDT2637743.1"/>
    </source>
</evidence>
<organism evidence="10 11">
    <name type="scientific">Enterococcus dongliensis</name>
    <dbReference type="NCBI Taxonomy" id="2559925"/>
    <lineage>
        <taxon>Bacteria</taxon>
        <taxon>Bacillati</taxon>
        <taxon>Bacillota</taxon>
        <taxon>Bacilli</taxon>
        <taxon>Lactobacillales</taxon>
        <taxon>Enterococcaceae</taxon>
        <taxon>Enterococcus</taxon>
    </lineage>
</organism>
<evidence type="ECO:0000256" key="2">
    <source>
        <dbReference type="ARBA" id="ARBA00007362"/>
    </source>
</evidence>
<feature type="domain" description="EamA" evidence="8">
    <location>
        <begin position="4"/>
        <end position="146"/>
    </location>
</feature>
<gene>
    <name evidence="10" type="ORF">P7D36_09590</name>
    <name evidence="9" type="ORF">P7D39_07815</name>
</gene>
<dbReference type="Proteomes" id="UP001245561">
    <property type="component" value="Unassembled WGS sequence"/>
</dbReference>
<comment type="caution">
    <text evidence="10">The sequence shown here is derived from an EMBL/GenBank/DDBJ whole genome shotgun (WGS) entry which is preliminary data.</text>
</comment>
<evidence type="ECO:0000259" key="8">
    <source>
        <dbReference type="Pfam" id="PF00892"/>
    </source>
</evidence>
<dbReference type="InterPro" id="IPR000620">
    <property type="entry name" value="EamA_dom"/>
</dbReference>
<feature type="transmembrane region" description="Helical" evidence="7">
    <location>
        <begin position="275"/>
        <end position="294"/>
    </location>
</feature>
<protein>
    <submittedName>
        <fullName evidence="10">DMT family transporter</fullName>
    </submittedName>
</protein>
<reference evidence="10 12" key="1">
    <citation type="submission" date="2023-03" db="EMBL/GenBank/DDBJ databases">
        <authorList>
            <person name="Shen W."/>
            <person name="Cai J."/>
        </authorList>
    </citation>
    <scope>NUCLEOTIDE SEQUENCE</scope>
    <source>
        <strain evidence="10">P55-2</strain>
        <strain evidence="9 12">P72-2</strain>
    </source>
</reference>
<keyword evidence="4 7" id="KW-0812">Transmembrane</keyword>
<evidence type="ECO:0000256" key="6">
    <source>
        <dbReference type="ARBA" id="ARBA00023136"/>
    </source>
</evidence>
<evidence type="ECO:0000256" key="5">
    <source>
        <dbReference type="ARBA" id="ARBA00022989"/>
    </source>
</evidence>
<dbReference type="Pfam" id="PF00892">
    <property type="entry name" value="EamA"/>
    <property type="match status" value="2"/>
</dbReference>
<feature type="transmembrane region" description="Helical" evidence="7">
    <location>
        <begin position="249"/>
        <end position="269"/>
    </location>
</feature>
<evidence type="ECO:0000256" key="4">
    <source>
        <dbReference type="ARBA" id="ARBA00022692"/>
    </source>
</evidence>
<dbReference type="PANTHER" id="PTHR32322:SF18">
    <property type="entry name" value="S-ADENOSYLMETHIONINE_S-ADENOSYLHOMOCYSTEINE TRANSPORTER"/>
    <property type="match status" value="1"/>
</dbReference>
<evidence type="ECO:0000256" key="1">
    <source>
        <dbReference type="ARBA" id="ARBA00004651"/>
    </source>
</evidence>
<dbReference type="PANTHER" id="PTHR32322">
    <property type="entry name" value="INNER MEMBRANE TRANSPORTER"/>
    <property type="match status" value="1"/>
</dbReference>
<feature type="domain" description="EamA" evidence="8">
    <location>
        <begin position="159"/>
        <end position="292"/>
    </location>
</feature>